<evidence type="ECO:0000313" key="7">
    <source>
        <dbReference type="EMBL" id="GER35955.1"/>
    </source>
</evidence>
<feature type="region of interest" description="Disordered" evidence="6">
    <location>
        <begin position="1"/>
        <end position="21"/>
    </location>
</feature>
<dbReference type="AlphaFoldDB" id="A0A5A7PT11"/>
<dbReference type="SUPFAM" id="SSF53335">
    <property type="entry name" value="S-adenosyl-L-methionine-dependent methyltransferases"/>
    <property type="match status" value="1"/>
</dbReference>
<evidence type="ECO:0000256" key="1">
    <source>
        <dbReference type="ARBA" id="ARBA00007967"/>
    </source>
</evidence>
<dbReference type="OrthoDB" id="1523883at2759"/>
<keyword evidence="4" id="KW-0479">Metal-binding</keyword>
<dbReference type="Gene3D" id="1.10.1200.270">
    <property type="entry name" value="Methyltransferase, alpha-helical capping domain"/>
    <property type="match status" value="1"/>
</dbReference>
<dbReference type="Proteomes" id="UP000325081">
    <property type="component" value="Unassembled WGS sequence"/>
</dbReference>
<dbReference type="InterPro" id="IPR042086">
    <property type="entry name" value="MeTrfase_capping"/>
</dbReference>
<feature type="compositionally biased region" description="Polar residues" evidence="6">
    <location>
        <begin position="9"/>
        <end position="21"/>
    </location>
</feature>
<reference evidence="8" key="1">
    <citation type="journal article" date="2019" name="Curr. Biol.">
        <title>Genome Sequence of Striga asiatica Provides Insight into the Evolution of Plant Parasitism.</title>
        <authorList>
            <person name="Yoshida S."/>
            <person name="Kim S."/>
            <person name="Wafula E.K."/>
            <person name="Tanskanen J."/>
            <person name="Kim Y.M."/>
            <person name="Honaas L."/>
            <person name="Yang Z."/>
            <person name="Spallek T."/>
            <person name="Conn C.E."/>
            <person name="Ichihashi Y."/>
            <person name="Cheong K."/>
            <person name="Cui S."/>
            <person name="Der J.P."/>
            <person name="Gundlach H."/>
            <person name="Jiao Y."/>
            <person name="Hori C."/>
            <person name="Ishida J.K."/>
            <person name="Kasahara H."/>
            <person name="Kiba T."/>
            <person name="Kim M.S."/>
            <person name="Koo N."/>
            <person name="Laohavisit A."/>
            <person name="Lee Y.H."/>
            <person name="Lumba S."/>
            <person name="McCourt P."/>
            <person name="Mortimer J.C."/>
            <person name="Mutuku J.M."/>
            <person name="Nomura T."/>
            <person name="Sasaki-Sekimoto Y."/>
            <person name="Seto Y."/>
            <person name="Wang Y."/>
            <person name="Wakatake T."/>
            <person name="Sakakibara H."/>
            <person name="Demura T."/>
            <person name="Yamaguchi S."/>
            <person name="Yoneyama K."/>
            <person name="Manabe R.I."/>
            <person name="Nelson D.C."/>
            <person name="Schulman A.H."/>
            <person name="Timko M.P."/>
            <person name="dePamphilis C.W."/>
            <person name="Choi D."/>
            <person name="Shirasu K."/>
        </authorList>
    </citation>
    <scope>NUCLEOTIDE SEQUENCE [LARGE SCALE GENOMIC DNA]</scope>
    <source>
        <strain evidence="8">cv. UVA1</strain>
    </source>
</reference>
<dbReference type="GO" id="GO:0008168">
    <property type="term" value="F:methyltransferase activity"/>
    <property type="evidence" value="ECO:0007669"/>
    <property type="project" value="UniProtKB-KW"/>
</dbReference>
<protein>
    <submittedName>
        <fullName evidence="7">S-adenosyl-L-methionine-dependentmethyltransferases superfamily protein</fullName>
    </submittedName>
</protein>
<keyword evidence="3 7" id="KW-0808">Transferase</keyword>
<evidence type="ECO:0000256" key="6">
    <source>
        <dbReference type="SAM" id="MobiDB-lite"/>
    </source>
</evidence>
<dbReference type="PANTHER" id="PTHR31009">
    <property type="entry name" value="S-ADENOSYL-L-METHIONINE:CARBOXYL METHYLTRANSFERASE FAMILY PROTEIN"/>
    <property type="match status" value="1"/>
</dbReference>
<evidence type="ECO:0000256" key="3">
    <source>
        <dbReference type="ARBA" id="ARBA00022679"/>
    </source>
</evidence>
<name>A0A5A7PT11_STRAF</name>
<keyword evidence="2 7" id="KW-0489">Methyltransferase</keyword>
<accession>A0A5A7PT11</accession>
<evidence type="ECO:0000313" key="8">
    <source>
        <dbReference type="Proteomes" id="UP000325081"/>
    </source>
</evidence>
<comment type="similarity">
    <text evidence="1">Belongs to the methyltransferase superfamily. Type-7 methyltransferase family.</text>
</comment>
<evidence type="ECO:0000256" key="5">
    <source>
        <dbReference type="ARBA" id="ARBA00022842"/>
    </source>
</evidence>
<keyword evidence="8" id="KW-1185">Reference proteome</keyword>
<dbReference type="EMBL" id="BKCP01005072">
    <property type="protein sequence ID" value="GER35955.1"/>
    <property type="molecule type" value="Genomic_DNA"/>
</dbReference>
<organism evidence="7 8">
    <name type="scientific">Striga asiatica</name>
    <name type="common">Asiatic witchweed</name>
    <name type="synonym">Buchnera asiatica</name>
    <dbReference type="NCBI Taxonomy" id="4170"/>
    <lineage>
        <taxon>Eukaryota</taxon>
        <taxon>Viridiplantae</taxon>
        <taxon>Streptophyta</taxon>
        <taxon>Embryophyta</taxon>
        <taxon>Tracheophyta</taxon>
        <taxon>Spermatophyta</taxon>
        <taxon>Magnoliopsida</taxon>
        <taxon>eudicotyledons</taxon>
        <taxon>Gunneridae</taxon>
        <taxon>Pentapetalae</taxon>
        <taxon>asterids</taxon>
        <taxon>lamiids</taxon>
        <taxon>Lamiales</taxon>
        <taxon>Orobanchaceae</taxon>
        <taxon>Buchnereae</taxon>
        <taxon>Striga</taxon>
    </lineage>
</organism>
<dbReference type="InterPro" id="IPR029063">
    <property type="entry name" value="SAM-dependent_MTases_sf"/>
</dbReference>
<comment type="caution">
    <text evidence="7">The sequence shown here is derived from an EMBL/GenBank/DDBJ whole genome shotgun (WGS) entry which is preliminary data.</text>
</comment>
<evidence type="ECO:0000256" key="4">
    <source>
        <dbReference type="ARBA" id="ARBA00022723"/>
    </source>
</evidence>
<dbReference type="Gene3D" id="3.40.50.150">
    <property type="entry name" value="Vaccinia Virus protein VP39"/>
    <property type="match status" value="1"/>
</dbReference>
<dbReference type="GO" id="GO:0046872">
    <property type="term" value="F:metal ion binding"/>
    <property type="evidence" value="ECO:0007669"/>
    <property type="project" value="UniProtKB-KW"/>
</dbReference>
<evidence type="ECO:0000256" key="2">
    <source>
        <dbReference type="ARBA" id="ARBA00022603"/>
    </source>
</evidence>
<dbReference type="Pfam" id="PF03492">
    <property type="entry name" value="Methyltransf_7"/>
    <property type="match status" value="1"/>
</dbReference>
<proteinExistence type="inferred from homology"/>
<keyword evidence="5" id="KW-0460">Magnesium</keyword>
<dbReference type="GO" id="GO:0032259">
    <property type="term" value="P:methylation"/>
    <property type="evidence" value="ECO:0007669"/>
    <property type="project" value="UniProtKB-KW"/>
</dbReference>
<sequence length="357" mass="41143">MRAQRVSVHMNTGNGDTSYTNNSSHQKIGILKSWHVMDETLKDMFSKGFPRQCFRMADLGCSSGPNALLVISRITGKIEELCKENEKIIEIEVFLNDLPDNDFNNLFKILPEFYYKNNNSPRPKTFVYGLPGSFYGRLFPSNSLDFVYSSYSLQWLSQVPQGLENNRENIHMAKASPPEVYEAYYRQYKTDFTTFLESRAAEMGVGAHMVLTFVGRSVENPSTKDETEHFKLLSDTILDMIQESFYYNKITIATCRQEVETLIREQGSFNLDRLEGFFIPWDAHVKHGDDYDGKVDNFKRGELVSNFIRAYTEPVLASHFGKSIIDDLYARYAKKLAKHLSEEEPMFFNMVISLSKK</sequence>
<gene>
    <name evidence="7" type="ORF">STAS_12270</name>
</gene>
<dbReference type="InterPro" id="IPR005299">
    <property type="entry name" value="MeTrfase_7"/>
</dbReference>